<dbReference type="PANTHER" id="PTHR13720">
    <property type="entry name" value="WD-40 REPEAT PROTEIN"/>
    <property type="match status" value="1"/>
</dbReference>
<dbReference type="InterPro" id="IPR050630">
    <property type="entry name" value="WD_repeat_EMAP"/>
</dbReference>
<dbReference type="InterPro" id="IPR015943">
    <property type="entry name" value="WD40/YVTN_repeat-like_dom_sf"/>
</dbReference>
<dbReference type="SMART" id="SM00320">
    <property type="entry name" value="WD40"/>
    <property type="match status" value="2"/>
</dbReference>
<feature type="repeat" description="WD" evidence="3">
    <location>
        <begin position="358"/>
        <end position="391"/>
    </location>
</feature>
<comment type="caution">
    <text evidence="5">The sequence shown here is derived from an EMBL/GenBank/DDBJ whole genome shotgun (WGS) entry which is preliminary data.</text>
</comment>
<dbReference type="Proteomes" id="UP001642464">
    <property type="component" value="Unassembled WGS sequence"/>
</dbReference>
<evidence type="ECO:0000256" key="1">
    <source>
        <dbReference type="ARBA" id="ARBA00022574"/>
    </source>
</evidence>
<dbReference type="InterPro" id="IPR036322">
    <property type="entry name" value="WD40_repeat_dom_sf"/>
</dbReference>
<evidence type="ECO:0000256" key="4">
    <source>
        <dbReference type="SAM" id="SignalP"/>
    </source>
</evidence>
<evidence type="ECO:0000256" key="2">
    <source>
        <dbReference type="ARBA" id="ARBA00022737"/>
    </source>
</evidence>
<keyword evidence="2" id="KW-0677">Repeat</keyword>
<dbReference type="PROSITE" id="PS50082">
    <property type="entry name" value="WD_REPEATS_2"/>
    <property type="match status" value="1"/>
</dbReference>
<evidence type="ECO:0000313" key="6">
    <source>
        <dbReference type="Proteomes" id="UP001642464"/>
    </source>
</evidence>
<feature type="signal peptide" evidence="4">
    <location>
        <begin position="1"/>
        <end position="24"/>
    </location>
</feature>
<dbReference type="Pfam" id="PF00400">
    <property type="entry name" value="WD40"/>
    <property type="match status" value="2"/>
</dbReference>
<accession>A0ABP0MJ13</accession>
<organism evidence="5 6">
    <name type="scientific">Durusdinium trenchii</name>
    <dbReference type="NCBI Taxonomy" id="1381693"/>
    <lineage>
        <taxon>Eukaryota</taxon>
        <taxon>Sar</taxon>
        <taxon>Alveolata</taxon>
        <taxon>Dinophyceae</taxon>
        <taxon>Suessiales</taxon>
        <taxon>Symbiodiniaceae</taxon>
        <taxon>Durusdinium</taxon>
    </lineage>
</organism>
<dbReference type="PANTHER" id="PTHR13720:SF33">
    <property type="entry name" value="HELP DOMAIN-CONTAINING PROTEIN"/>
    <property type="match status" value="1"/>
</dbReference>
<dbReference type="InterPro" id="IPR001680">
    <property type="entry name" value="WD40_rpt"/>
</dbReference>
<keyword evidence="6" id="KW-1185">Reference proteome</keyword>
<dbReference type="SUPFAM" id="SSF53474">
    <property type="entry name" value="alpha/beta-Hydrolases"/>
    <property type="match status" value="1"/>
</dbReference>
<dbReference type="Gene3D" id="2.130.10.10">
    <property type="entry name" value="YVTN repeat-like/Quinoprotein amine dehydrogenase"/>
    <property type="match status" value="2"/>
</dbReference>
<proteinExistence type="predicted"/>
<dbReference type="InterPro" id="IPR029058">
    <property type="entry name" value="AB_hydrolase_fold"/>
</dbReference>
<evidence type="ECO:0000313" key="5">
    <source>
        <dbReference type="EMBL" id="CAK9051123.1"/>
    </source>
</evidence>
<evidence type="ECO:0000256" key="3">
    <source>
        <dbReference type="PROSITE-ProRule" id="PRU00221"/>
    </source>
</evidence>
<name>A0ABP0MJ13_9DINO</name>
<dbReference type="EMBL" id="CAXAMM010022068">
    <property type="protein sequence ID" value="CAK9051123.1"/>
    <property type="molecule type" value="Genomic_DNA"/>
</dbReference>
<protein>
    <submittedName>
        <fullName evidence="5">77 kDa echinoderm microtubule-associated protein</fullName>
    </submittedName>
</protein>
<keyword evidence="1 3" id="KW-0853">WD repeat</keyword>
<feature type="chain" id="PRO_5046611994" evidence="4">
    <location>
        <begin position="25"/>
        <end position="554"/>
    </location>
</feature>
<reference evidence="5 6" key="1">
    <citation type="submission" date="2024-02" db="EMBL/GenBank/DDBJ databases">
        <authorList>
            <person name="Chen Y."/>
            <person name="Shah S."/>
            <person name="Dougan E. K."/>
            <person name="Thang M."/>
            <person name="Chan C."/>
        </authorList>
    </citation>
    <scope>NUCLEOTIDE SEQUENCE [LARGE SCALE GENOMIC DNA]</scope>
</reference>
<sequence length="554" mass="61994">MVLRLRRIIGTIWGLFVLCLPGWGLENEEVEVQATDLLQQKYKLQPTCGFEPGIHLVKLTKLKRQFVFMVPRKAASNSGTPAFMFFHGVYQTPWFSVNILGLPDLLEHYGWFAILPWGKYRSEDFSMGGLRQCCSPLCDSDECCLASKEIAMKDHACGFWPKDLQQNLAMVDAIFEWMASNTCIDTSKVFAGGFSYGGYFTQDLVYHLDHEISGHVAPDDTTFLHPASDLDYTTYIFEKFSLRVEPHQIRFYGVPSRDDELWKQSTWPLQKQFDFMPLALTLHLRKALAAKGMETLPDGKEELRFGQLKGKEVEAFGSTATARFNAVTVSGHLAVFGSSNHALFLIDYVQHELKRVLQVSHTAEAWALDFHPTLSILATASARGGVRFWNVADRKPAVGKVLRSELPTWALAFQPIDGSLLAVGMEKGVLEVMHFPSLQPTFRERLSRAGERISAIRFSPCGRFVAAGSWDQEVYLLSINESQKVALHKILSGNTSSITSVMFSADSPGLTAKHCMESMACCSGFCQVVQPVQPVSELFLQQKEACVVIGHVVW</sequence>
<dbReference type="Gene3D" id="3.40.50.1820">
    <property type="entry name" value="alpha/beta hydrolase"/>
    <property type="match status" value="1"/>
</dbReference>
<gene>
    <name evidence="5" type="ORF">SCF082_LOCUS28103</name>
</gene>
<dbReference type="SUPFAM" id="SSF50978">
    <property type="entry name" value="WD40 repeat-like"/>
    <property type="match status" value="1"/>
</dbReference>
<keyword evidence="4" id="KW-0732">Signal</keyword>